<keyword evidence="7" id="KW-0175">Coiled coil</keyword>
<evidence type="ECO:0000256" key="7">
    <source>
        <dbReference type="SAM" id="Coils"/>
    </source>
</evidence>
<dbReference type="GO" id="GO:0031902">
    <property type="term" value="C:late endosome membrane"/>
    <property type="evidence" value="ECO:0007669"/>
    <property type="project" value="TreeGrafter"/>
</dbReference>
<dbReference type="Gene3D" id="1.20.5.110">
    <property type="match status" value="1"/>
</dbReference>
<evidence type="ECO:0000256" key="6">
    <source>
        <dbReference type="ARBA" id="ARBA00023136"/>
    </source>
</evidence>
<dbReference type="GO" id="GO:0015031">
    <property type="term" value="P:protein transport"/>
    <property type="evidence" value="ECO:0007669"/>
    <property type="project" value="UniProtKB-KW"/>
</dbReference>
<evidence type="ECO:0000256" key="4">
    <source>
        <dbReference type="ARBA" id="ARBA00022927"/>
    </source>
</evidence>
<evidence type="ECO:0000313" key="10">
    <source>
        <dbReference type="Proteomes" id="UP001230188"/>
    </source>
</evidence>
<keyword evidence="10" id="KW-1185">Reference proteome</keyword>
<feature type="transmembrane region" description="Helical" evidence="8">
    <location>
        <begin position="85"/>
        <end position="106"/>
    </location>
</feature>
<dbReference type="GO" id="GO:0005484">
    <property type="term" value="F:SNAP receptor activity"/>
    <property type="evidence" value="ECO:0007669"/>
    <property type="project" value="TreeGrafter"/>
</dbReference>
<dbReference type="GO" id="GO:0005794">
    <property type="term" value="C:Golgi apparatus"/>
    <property type="evidence" value="ECO:0007669"/>
    <property type="project" value="TreeGrafter"/>
</dbReference>
<dbReference type="SUPFAM" id="SSF58038">
    <property type="entry name" value="SNARE fusion complex"/>
    <property type="match status" value="1"/>
</dbReference>
<comment type="caution">
    <text evidence="9">The sequence shown here is derived from an EMBL/GenBank/DDBJ whole genome shotgun (WGS) entry which is preliminary data.</text>
</comment>
<dbReference type="GO" id="GO:0000149">
    <property type="term" value="F:SNARE binding"/>
    <property type="evidence" value="ECO:0007669"/>
    <property type="project" value="TreeGrafter"/>
</dbReference>
<evidence type="ECO:0000256" key="3">
    <source>
        <dbReference type="ARBA" id="ARBA00022692"/>
    </source>
</evidence>
<evidence type="ECO:0000256" key="5">
    <source>
        <dbReference type="ARBA" id="ARBA00022989"/>
    </source>
</evidence>
<dbReference type="GO" id="GO:0006906">
    <property type="term" value="P:vesicle fusion"/>
    <property type="evidence" value="ECO:0007669"/>
    <property type="project" value="TreeGrafter"/>
</dbReference>
<comment type="subcellular location">
    <subcellularLocation>
        <location evidence="1">Membrane</location>
        <topology evidence="1">Single-pass type IV membrane protein</topology>
    </subcellularLocation>
</comment>
<keyword evidence="3 8" id="KW-0812">Transmembrane</keyword>
<sequence length="112" mass="12465">MSTGGETFSSLHIGTKDDRSEALLTDSLRVNEETEEVGGAALAQLRRQREQLEGAQQQAQQTQQVTREARQTLKAIAWKILKEKLTLVLIILFLLVIDCALAYRLASNKGKI</sequence>
<dbReference type="PANTHER" id="PTHR21230">
    <property type="entry name" value="VESICLE TRANSPORT V-SNARE PROTEIN VTI1-RELATED"/>
    <property type="match status" value="1"/>
</dbReference>
<dbReference type="GO" id="GO:0031201">
    <property type="term" value="C:SNARE complex"/>
    <property type="evidence" value="ECO:0007669"/>
    <property type="project" value="TreeGrafter"/>
</dbReference>
<dbReference type="GO" id="GO:0005789">
    <property type="term" value="C:endoplasmic reticulum membrane"/>
    <property type="evidence" value="ECO:0007669"/>
    <property type="project" value="TreeGrafter"/>
</dbReference>
<keyword evidence="5 8" id="KW-1133">Transmembrane helix</keyword>
<keyword evidence="6 8" id="KW-0472">Membrane</keyword>
<name>A0AAD7UGN8_9STRA</name>
<evidence type="ECO:0000256" key="8">
    <source>
        <dbReference type="SAM" id="Phobius"/>
    </source>
</evidence>
<evidence type="ECO:0000256" key="1">
    <source>
        <dbReference type="ARBA" id="ARBA00004211"/>
    </source>
</evidence>
<accession>A0AAD7UGN8</accession>
<proteinExistence type="predicted"/>
<evidence type="ECO:0000313" key="9">
    <source>
        <dbReference type="EMBL" id="KAJ8605617.1"/>
    </source>
</evidence>
<dbReference type="Proteomes" id="UP001230188">
    <property type="component" value="Unassembled WGS sequence"/>
</dbReference>
<dbReference type="EMBL" id="JAQMWT010000314">
    <property type="protein sequence ID" value="KAJ8605617.1"/>
    <property type="molecule type" value="Genomic_DNA"/>
</dbReference>
<feature type="coiled-coil region" evidence="7">
    <location>
        <begin position="42"/>
        <end position="72"/>
    </location>
</feature>
<dbReference type="Pfam" id="PF12352">
    <property type="entry name" value="V-SNARE_C"/>
    <property type="match status" value="1"/>
</dbReference>
<gene>
    <name evidence="9" type="ORF">CTAYLR_000086</name>
</gene>
<keyword evidence="4" id="KW-0653">Protein transport</keyword>
<organism evidence="9 10">
    <name type="scientific">Chrysophaeum taylorii</name>
    <dbReference type="NCBI Taxonomy" id="2483200"/>
    <lineage>
        <taxon>Eukaryota</taxon>
        <taxon>Sar</taxon>
        <taxon>Stramenopiles</taxon>
        <taxon>Ochrophyta</taxon>
        <taxon>Pelagophyceae</taxon>
        <taxon>Pelagomonadales</taxon>
        <taxon>Pelagomonadaceae</taxon>
        <taxon>Chrysophaeum</taxon>
    </lineage>
</organism>
<dbReference type="PANTHER" id="PTHR21230:SF26">
    <property type="entry name" value="VESICLE TRANSPORT THROUGH INTERACTION WITH T-SNARES HOMOLOG 1A"/>
    <property type="match status" value="1"/>
</dbReference>
<dbReference type="GO" id="GO:0012507">
    <property type="term" value="C:ER to Golgi transport vesicle membrane"/>
    <property type="evidence" value="ECO:0007669"/>
    <property type="project" value="TreeGrafter"/>
</dbReference>
<keyword evidence="2" id="KW-0813">Transport</keyword>
<evidence type="ECO:0000256" key="2">
    <source>
        <dbReference type="ARBA" id="ARBA00022448"/>
    </source>
</evidence>
<dbReference type="AlphaFoldDB" id="A0AAD7UGN8"/>
<reference evidence="9" key="1">
    <citation type="submission" date="2023-01" db="EMBL/GenBank/DDBJ databases">
        <title>Metagenome sequencing of chrysophaentin producing Chrysophaeum taylorii.</title>
        <authorList>
            <person name="Davison J."/>
            <person name="Bewley C."/>
        </authorList>
    </citation>
    <scope>NUCLEOTIDE SEQUENCE</scope>
    <source>
        <strain evidence="9">NIES-1699</strain>
    </source>
</reference>
<protein>
    <submittedName>
        <fullName evidence="9">Uncharacterized protein</fullName>
    </submittedName>
</protein>